<dbReference type="EMBL" id="KC513608">
    <property type="protein sequence ID" value="AGE95636.1"/>
    <property type="molecule type" value="Genomic_DNA"/>
</dbReference>
<organism evidence="1">
    <name type="scientific">Encephalitozoon cuniculi</name>
    <name type="common">Microsporidian parasite</name>
    <dbReference type="NCBI Taxonomy" id="6035"/>
    <lineage>
        <taxon>Eukaryota</taxon>
        <taxon>Fungi</taxon>
        <taxon>Fungi incertae sedis</taxon>
        <taxon>Microsporidia</taxon>
        <taxon>Unikaryonidae</taxon>
        <taxon>Encephalitozoon</taxon>
    </lineage>
</organism>
<dbReference type="AlphaFoldDB" id="M1KK74"/>
<proteinExistence type="predicted"/>
<dbReference type="VEuPathDB" id="MicrosporidiaDB:M970_020340"/>
<sequence>MPVCHRRGLDKLDSRSWAITANARGDRLYSCVAEMMSRDGPSKALQRAHQMDHRKGPSPHNAVGMYLLVKLFQIRGCIRKPALSSSYTDLNIVHVMSLEIGRPSS</sequence>
<gene>
    <name evidence="1" type="ORF">ECU02_0400</name>
</gene>
<name>M1KK74_ENCCN</name>
<dbReference type="VEuPathDB" id="MicrosporidiaDB:AEWQ_020330"/>
<reference evidence="1" key="1">
    <citation type="journal article" date="2013" name="Eukaryot. Cell">
        <title>Extremely Reduced Levels of Heterozygosity in the Vertebrate Pathogen Encephalitozoon cuniculi.</title>
        <authorList>
            <person name="Selman M."/>
            <person name="Sak B."/>
            <person name="Kvac M."/>
            <person name="Farinelli L."/>
            <person name="Weiss L.M."/>
            <person name="Corradi N."/>
        </authorList>
    </citation>
    <scope>NUCLEOTIDE SEQUENCE</scope>
</reference>
<dbReference type="VEuPathDB" id="MicrosporidiaDB:ECU02_0400"/>
<evidence type="ECO:0000313" key="1">
    <source>
        <dbReference type="EMBL" id="AGE95636.1"/>
    </source>
</evidence>
<protein>
    <submittedName>
        <fullName evidence="1">Uncharacterized protein</fullName>
    </submittedName>
</protein>
<accession>M1KK74</accession>
<dbReference type="VEuPathDB" id="MicrosporidiaDB:AEWD_020360"/>
<dbReference type="VEuPathDB" id="MicrosporidiaDB:AEWR_020340"/>